<protein>
    <submittedName>
        <fullName evidence="1">Uncharacterized protein</fullName>
    </submittedName>
</protein>
<dbReference type="EMBL" id="CP042914">
    <property type="protein sequence ID" value="QEG43315.1"/>
    <property type="molecule type" value="Genomic_DNA"/>
</dbReference>
<sequence>MKRLLTWLTATPLVMMAAAALLLCCCTAAWLPDSSGFLTISQRGQVVLFDLASGKETEIVAGATTPLVGSVAVSPDSQRIAVVQVVMGQGRASALLSLYSTSGELLHRSEKIPVREEPVQEAPGQKAKEPYPAIAAVSCWSPDGKRILVCLFGNQSTVISYELATQQVERFEDFLPAGMVGVESLPIRAAVPFLPGGEGFLAIRAPKAGGPGGVAPEFRLFRFSPAMPNRSEPFTYTAAARERFAPPAVNADAAPNATADAAADAPSGGRVLLPAYWSQGKLRMARHRGTIVVDPETKQVDYRADAEIETLAAYAERHDVRVVDRLGDDLVVQMNATGRLVEIAERETGKVRSKVQLDNQQGVPITVEVAPNRQFLLVSCAVPKPRYWVFDVTGKPIYQGQVGHTLGRP</sequence>
<evidence type="ECO:0000313" key="2">
    <source>
        <dbReference type="Proteomes" id="UP000325286"/>
    </source>
</evidence>
<evidence type="ECO:0000313" key="1">
    <source>
        <dbReference type="EMBL" id="QEG43315.1"/>
    </source>
</evidence>
<name>A0A5B9R0Q1_9BACT</name>
<dbReference type="Proteomes" id="UP000325286">
    <property type="component" value="Chromosome"/>
</dbReference>
<dbReference type="Gene3D" id="2.130.10.10">
    <property type="entry name" value="YVTN repeat-like/Quinoprotein amine dehydrogenase"/>
    <property type="match status" value="1"/>
</dbReference>
<dbReference type="KEGG" id="rul:UC8_53620"/>
<keyword evidence="2" id="KW-1185">Reference proteome</keyword>
<dbReference type="SUPFAM" id="SSF82171">
    <property type="entry name" value="DPP6 N-terminal domain-like"/>
    <property type="match status" value="1"/>
</dbReference>
<reference evidence="1 2" key="1">
    <citation type="submission" date="2019-08" db="EMBL/GenBank/DDBJ databases">
        <title>Deep-cultivation of Planctomycetes and their phenomic and genomic characterization uncovers novel biology.</title>
        <authorList>
            <person name="Wiegand S."/>
            <person name="Jogler M."/>
            <person name="Boedeker C."/>
            <person name="Pinto D."/>
            <person name="Vollmers J."/>
            <person name="Rivas-Marin E."/>
            <person name="Kohn T."/>
            <person name="Peeters S.H."/>
            <person name="Heuer A."/>
            <person name="Rast P."/>
            <person name="Oberbeckmann S."/>
            <person name="Bunk B."/>
            <person name="Jeske O."/>
            <person name="Meyerdierks A."/>
            <person name="Storesund J.E."/>
            <person name="Kallscheuer N."/>
            <person name="Luecker S."/>
            <person name="Lage O.M."/>
            <person name="Pohl T."/>
            <person name="Merkel B.J."/>
            <person name="Hornburger P."/>
            <person name="Mueller R.-W."/>
            <person name="Bruemmer F."/>
            <person name="Labrenz M."/>
            <person name="Spormann A.M."/>
            <person name="Op den Camp H."/>
            <person name="Overmann J."/>
            <person name="Amann R."/>
            <person name="Jetten M.S.M."/>
            <person name="Mascher T."/>
            <person name="Medema M.H."/>
            <person name="Devos D.P."/>
            <person name="Kaster A.-K."/>
            <person name="Ovreas L."/>
            <person name="Rohde M."/>
            <person name="Galperin M.Y."/>
            <person name="Jogler C."/>
        </authorList>
    </citation>
    <scope>NUCLEOTIDE SEQUENCE [LARGE SCALE GENOMIC DNA]</scope>
    <source>
        <strain evidence="1 2">UC8</strain>
    </source>
</reference>
<accession>A0A5B9R0Q1</accession>
<organism evidence="1 2">
    <name type="scientific">Roseimaritima ulvae</name>
    <dbReference type="NCBI Taxonomy" id="980254"/>
    <lineage>
        <taxon>Bacteria</taxon>
        <taxon>Pseudomonadati</taxon>
        <taxon>Planctomycetota</taxon>
        <taxon>Planctomycetia</taxon>
        <taxon>Pirellulales</taxon>
        <taxon>Pirellulaceae</taxon>
        <taxon>Roseimaritima</taxon>
    </lineage>
</organism>
<dbReference type="AlphaFoldDB" id="A0A5B9R0Q1"/>
<dbReference type="RefSeq" id="WP_068131385.1">
    <property type="nucleotide sequence ID" value="NZ_CP042914.1"/>
</dbReference>
<proteinExistence type="predicted"/>
<gene>
    <name evidence="1" type="ORF">UC8_53620</name>
</gene>
<dbReference type="InterPro" id="IPR015943">
    <property type="entry name" value="WD40/YVTN_repeat-like_dom_sf"/>
</dbReference>